<dbReference type="AlphaFoldDB" id="B3EIQ9"/>
<dbReference type="RefSeq" id="WP_012465879.1">
    <property type="nucleotide sequence ID" value="NC_010803.1"/>
</dbReference>
<name>B3EIQ9_CHLL2</name>
<sequence length="86" mass="9121">MTNGIDLGITPCRTPRTIPVQQGSSCLPVKVAREALRGVERNRALIIIPARARLTALAYRLVPGLVGAFGRQVIAKVIGESQGEAS</sequence>
<evidence type="ECO:0000313" key="2">
    <source>
        <dbReference type="Proteomes" id="UP000008841"/>
    </source>
</evidence>
<accession>B3EIQ9</accession>
<gene>
    <name evidence="1" type="ordered locus">Clim_0921</name>
</gene>
<dbReference type="eggNOG" id="COG4221">
    <property type="taxonomic scope" value="Bacteria"/>
</dbReference>
<dbReference type="KEGG" id="cli:Clim_0921"/>
<dbReference type="HOGENOM" id="CLU_2492209_0_0_10"/>
<dbReference type="STRING" id="290315.Clim_0921"/>
<evidence type="ECO:0000313" key="1">
    <source>
        <dbReference type="EMBL" id="ACD90000.1"/>
    </source>
</evidence>
<organism evidence="1 2">
    <name type="scientific">Chlorobium limicola (strain DSM 245 / NBRC 103803 / 6330)</name>
    <dbReference type="NCBI Taxonomy" id="290315"/>
    <lineage>
        <taxon>Bacteria</taxon>
        <taxon>Pseudomonadati</taxon>
        <taxon>Chlorobiota</taxon>
        <taxon>Chlorobiia</taxon>
        <taxon>Chlorobiales</taxon>
        <taxon>Chlorobiaceae</taxon>
        <taxon>Chlorobium/Pelodictyon group</taxon>
        <taxon>Chlorobium</taxon>
    </lineage>
</organism>
<dbReference type="Proteomes" id="UP000008841">
    <property type="component" value="Chromosome"/>
</dbReference>
<dbReference type="EMBL" id="CP001097">
    <property type="protein sequence ID" value="ACD90000.1"/>
    <property type="molecule type" value="Genomic_DNA"/>
</dbReference>
<proteinExistence type="predicted"/>
<protein>
    <submittedName>
        <fullName evidence="1">Uncharacterized protein</fullName>
    </submittedName>
</protein>
<reference evidence="1 2" key="1">
    <citation type="submission" date="2008-05" db="EMBL/GenBank/DDBJ databases">
        <title>Complete sequence of Chlorobium limicola DSM 245.</title>
        <authorList>
            <consortium name="US DOE Joint Genome Institute"/>
            <person name="Lucas S."/>
            <person name="Copeland A."/>
            <person name="Lapidus A."/>
            <person name="Glavina del Rio T."/>
            <person name="Dalin E."/>
            <person name="Tice H."/>
            <person name="Bruce D."/>
            <person name="Goodwin L."/>
            <person name="Pitluck S."/>
            <person name="Schmutz J."/>
            <person name="Larimer F."/>
            <person name="Land M."/>
            <person name="Hauser L."/>
            <person name="Kyrpides N."/>
            <person name="Ovchinnikova G."/>
            <person name="Zhao F."/>
            <person name="Li T."/>
            <person name="Liu Z."/>
            <person name="Overmann J."/>
            <person name="Bryant D.A."/>
            <person name="Richardson P."/>
        </authorList>
    </citation>
    <scope>NUCLEOTIDE SEQUENCE [LARGE SCALE GENOMIC DNA]</scope>
    <source>
        <strain evidence="2">DSM 245 / NBRC 103803 / 6330</strain>
    </source>
</reference>